<dbReference type="Proteomes" id="UP000324222">
    <property type="component" value="Unassembled WGS sequence"/>
</dbReference>
<name>A0A5B7FIF3_PORTR</name>
<keyword evidence="2" id="KW-1185">Reference proteome</keyword>
<reference evidence="1 2" key="1">
    <citation type="submission" date="2019-05" db="EMBL/GenBank/DDBJ databases">
        <title>Another draft genome of Portunus trituberculatus and its Hox gene families provides insights of decapod evolution.</title>
        <authorList>
            <person name="Jeong J.-H."/>
            <person name="Song I."/>
            <person name="Kim S."/>
            <person name="Choi T."/>
            <person name="Kim D."/>
            <person name="Ryu S."/>
            <person name="Kim W."/>
        </authorList>
    </citation>
    <scope>NUCLEOTIDE SEQUENCE [LARGE SCALE GENOMIC DNA]</scope>
    <source>
        <tissue evidence="1">Muscle</tissue>
    </source>
</reference>
<dbReference type="AlphaFoldDB" id="A0A5B7FIF3"/>
<accession>A0A5B7FIF3</accession>
<sequence length="119" mass="12928">MHELAGVGGGGPTVAEAVWRGSHQGQAAGPPHLVTLETSVASKNTPHRCTRHISQPYTPHCDARYVTPRHTALHRAVLTASSLPCKWSFRRLPSHVTVTFPRRSAVAVPSLVKQQIRLS</sequence>
<organism evidence="1 2">
    <name type="scientific">Portunus trituberculatus</name>
    <name type="common">Swimming crab</name>
    <name type="synonym">Neptunus trituberculatus</name>
    <dbReference type="NCBI Taxonomy" id="210409"/>
    <lineage>
        <taxon>Eukaryota</taxon>
        <taxon>Metazoa</taxon>
        <taxon>Ecdysozoa</taxon>
        <taxon>Arthropoda</taxon>
        <taxon>Crustacea</taxon>
        <taxon>Multicrustacea</taxon>
        <taxon>Malacostraca</taxon>
        <taxon>Eumalacostraca</taxon>
        <taxon>Eucarida</taxon>
        <taxon>Decapoda</taxon>
        <taxon>Pleocyemata</taxon>
        <taxon>Brachyura</taxon>
        <taxon>Eubrachyura</taxon>
        <taxon>Portunoidea</taxon>
        <taxon>Portunidae</taxon>
        <taxon>Portuninae</taxon>
        <taxon>Portunus</taxon>
    </lineage>
</organism>
<protein>
    <submittedName>
        <fullName evidence="1">Uncharacterized protein</fullName>
    </submittedName>
</protein>
<comment type="caution">
    <text evidence="1">The sequence shown here is derived from an EMBL/GenBank/DDBJ whole genome shotgun (WGS) entry which is preliminary data.</text>
</comment>
<gene>
    <name evidence="1" type="ORF">E2C01_040826</name>
</gene>
<dbReference type="EMBL" id="VSRR010007545">
    <property type="protein sequence ID" value="MPC47091.1"/>
    <property type="molecule type" value="Genomic_DNA"/>
</dbReference>
<evidence type="ECO:0000313" key="1">
    <source>
        <dbReference type="EMBL" id="MPC47091.1"/>
    </source>
</evidence>
<proteinExistence type="predicted"/>
<evidence type="ECO:0000313" key="2">
    <source>
        <dbReference type="Proteomes" id="UP000324222"/>
    </source>
</evidence>